<accession>A0A922K8J6</accession>
<evidence type="ECO:0000313" key="2">
    <source>
        <dbReference type="EMBL" id="KAG6734165.1"/>
    </source>
</evidence>
<keyword evidence="1" id="KW-1133">Transmembrane helix</keyword>
<reference evidence="2" key="1">
    <citation type="submission" date="2021-01" db="EMBL/GenBank/DDBJ databases">
        <authorList>
            <person name="Lovell J.T."/>
            <person name="Bentley N."/>
            <person name="Bhattarai G."/>
            <person name="Jenkins J.W."/>
            <person name="Sreedasyam A."/>
            <person name="Alarcon Y."/>
            <person name="Bock C."/>
            <person name="Boston L."/>
            <person name="Carlson J."/>
            <person name="Cervantes K."/>
            <person name="Clermont K."/>
            <person name="Krom N."/>
            <person name="Kubenka K."/>
            <person name="Mamidi S."/>
            <person name="Mattison C."/>
            <person name="Monteros M."/>
            <person name="Pisani C."/>
            <person name="Plott C."/>
            <person name="Rajasekar S."/>
            <person name="Rhein H.S."/>
            <person name="Rohla C."/>
            <person name="Song M."/>
            <person name="Hilaire R.S."/>
            <person name="Shu S."/>
            <person name="Wells L."/>
            <person name="Wang X."/>
            <person name="Webber J."/>
            <person name="Heerema R.J."/>
            <person name="Klein P."/>
            <person name="Conner P."/>
            <person name="Grauke L."/>
            <person name="Grimwood J."/>
            <person name="Schmutz J."/>
            <person name="Randall J.J."/>
        </authorList>
    </citation>
    <scope>NUCLEOTIDE SEQUENCE</scope>
    <source>
        <tissue evidence="2">Leaf</tissue>
    </source>
</reference>
<keyword evidence="1" id="KW-0472">Membrane</keyword>
<keyword evidence="1" id="KW-0812">Transmembrane</keyword>
<dbReference type="Proteomes" id="UP000811246">
    <property type="component" value="Chromosome 1"/>
</dbReference>
<proteinExistence type="predicted"/>
<dbReference type="EMBL" id="CM031825">
    <property type="protein sequence ID" value="KAG6734165.1"/>
    <property type="molecule type" value="Genomic_DNA"/>
</dbReference>
<protein>
    <submittedName>
        <fullName evidence="2">Uncharacterized protein</fullName>
    </submittedName>
</protein>
<organism evidence="2 3">
    <name type="scientific">Carya illinoinensis</name>
    <name type="common">Pecan</name>
    <dbReference type="NCBI Taxonomy" id="32201"/>
    <lineage>
        <taxon>Eukaryota</taxon>
        <taxon>Viridiplantae</taxon>
        <taxon>Streptophyta</taxon>
        <taxon>Embryophyta</taxon>
        <taxon>Tracheophyta</taxon>
        <taxon>Spermatophyta</taxon>
        <taxon>Magnoliopsida</taxon>
        <taxon>eudicotyledons</taxon>
        <taxon>Gunneridae</taxon>
        <taxon>Pentapetalae</taxon>
        <taxon>rosids</taxon>
        <taxon>fabids</taxon>
        <taxon>Fagales</taxon>
        <taxon>Juglandaceae</taxon>
        <taxon>Carya</taxon>
    </lineage>
</organism>
<gene>
    <name evidence="2" type="ORF">I3842_01G260000</name>
</gene>
<name>A0A922K8J6_CARIL</name>
<sequence>MDQVVWLRSVGGGMLILLPWTLPRILVVFYLRTRGCLSSYLQRLLKKGLWAYGTNLTLLGYAFVGGILNILASLQSQICIKYHSIFLSLLNRKNVLVTKYSHKNKFIN</sequence>
<evidence type="ECO:0000313" key="3">
    <source>
        <dbReference type="Proteomes" id="UP000811246"/>
    </source>
</evidence>
<evidence type="ECO:0000256" key="1">
    <source>
        <dbReference type="SAM" id="Phobius"/>
    </source>
</evidence>
<comment type="caution">
    <text evidence="2">The sequence shown here is derived from an EMBL/GenBank/DDBJ whole genome shotgun (WGS) entry which is preliminary data.</text>
</comment>
<dbReference type="AlphaFoldDB" id="A0A922K8J6"/>
<feature type="transmembrane region" description="Helical" evidence="1">
    <location>
        <begin position="6"/>
        <end position="31"/>
    </location>
</feature>
<feature type="transmembrane region" description="Helical" evidence="1">
    <location>
        <begin position="52"/>
        <end position="72"/>
    </location>
</feature>